<comment type="caution">
    <text evidence="1">The sequence shown here is derived from an EMBL/GenBank/DDBJ whole genome shotgun (WGS) entry which is preliminary data.</text>
</comment>
<accession>A0A8H3RV96</accession>
<dbReference type="EMBL" id="BLKC01000044">
    <property type="protein sequence ID" value="GFF41209.1"/>
    <property type="molecule type" value="Genomic_DNA"/>
</dbReference>
<sequence length="119" mass="13683">MIAVDEAARLTEPEHWPMLAWFEPRSIPLVAAHQQLDASPRRHDENTFQSQLGIFFVTQLKLNGFMDVMFTEPHRMVNQPIRPGFNGGGHALILDLLDDTPLIPHLMEQIARRHHDITE</sequence>
<dbReference type="Proteomes" id="UP000465221">
    <property type="component" value="Unassembled WGS sequence"/>
</dbReference>
<gene>
    <name evidence="1" type="ORF">IFM46972_06467</name>
</gene>
<protein>
    <submittedName>
        <fullName evidence="1">Uncharacterized protein</fullName>
    </submittedName>
</protein>
<name>A0A8H3RV96_9EURO</name>
<evidence type="ECO:0000313" key="1">
    <source>
        <dbReference type="EMBL" id="GFF41209.1"/>
    </source>
</evidence>
<reference evidence="1 2" key="1">
    <citation type="submission" date="2020-01" db="EMBL/GenBank/DDBJ databases">
        <title>Draft genome sequence of Aspergillus udagawae IFM 46972.</title>
        <authorList>
            <person name="Takahashi H."/>
            <person name="Yaguchi T."/>
        </authorList>
    </citation>
    <scope>NUCLEOTIDE SEQUENCE [LARGE SCALE GENOMIC DNA]</scope>
    <source>
        <strain evidence="1 2">IFM 46972</strain>
    </source>
</reference>
<organism evidence="1 2">
    <name type="scientific">Aspergillus udagawae</name>
    <dbReference type="NCBI Taxonomy" id="91492"/>
    <lineage>
        <taxon>Eukaryota</taxon>
        <taxon>Fungi</taxon>
        <taxon>Dikarya</taxon>
        <taxon>Ascomycota</taxon>
        <taxon>Pezizomycotina</taxon>
        <taxon>Eurotiomycetes</taxon>
        <taxon>Eurotiomycetidae</taxon>
        <taxon>Eurotiales</taxon>
        <taxon>Aspergillaceae</taxon>
        <taxon>Aspergillus</taxon>
        <taxon>Aspergillus subgen. Fumigati</taxon>
    </lineage>
</organism>
<proteinExistence type="predicted"/>
<evidence type="ECO:0000313" key="2">
    <source>
        <dbReference type="Proteomes" id="UP000465221"/>
    </source>
</evidence>
<dbReference type="AlphaFoldDB" id="A0A8H3RV96"/>